<dbReference type="SUPFAM" id="SSF57850">
    <property type="entry name" value="RING/U-box"/>
    <property type="match status" value="1"/>
</dbReference>
<dbReference type="AlphaFoldDB" id="A0A2G8LAX0"/>
<name>A0A2G8LAX0_STIJA</name>
<organism evidence="6 7">
    <name type="scientific">Stichopus japonicus</name>
    <name type="common">Sea cucumber</name>
    <dbReference type="NCBI Taxonomy" id="307972"/>
    <lineage>
        <taxon>Eukaryota</taxon>
        <taxon>Metazoa</taxon>
        <taxon>Echinodermata</taxon>
        <taxon>Eleutherozoa</taxon>
        <taxon>Echinozoa</taxon>
        <taxon>Holothuroidea</taxon>
        <taxon>Aspidochirotacea</taxon>
        <taxon>Aspidochirotida</taxon>
        <taxon>Stichopodidae</taxon>
        <taxon>Apostichopus</taxon>
    </lineage>
</organism>
<proteinExistence type="predicted"/>
<dbReference type="PROSITE" id="PS50089">
    <property type="entry name" value="ZF_RING_2"/>
    <property type="match status" value="1"/>
</dbReference>
<feature type="domain" description="RING-type" evidence="5">
    <location>
        <begin position="13"/>
        <end position="52"/>
    </location>
</feature>
<dbReference type="SMART" id="SM00184">
    <property type="entry name" value="RING"/>
    <property type="match status" value="1"/>
</dbReference>
<keyword evidence="7" id="KW-1185">Reference proteome</keyword>
<dbReference type="InterPro" id="IPR051438">
    <property type="entry name" value="RNF_E3_ubiq-protein_ligase"/>
</dbReference>
<dbReference type="InterPro" id="IPR013083">
    <property type="entry name" value="Znf_RING/FYVE/PHD"/>
</dbReference>
<keyword evidence="2 4" id="KW-0863">Zinc-finger</keyword>
<dbReference type="Pfam" id="PF13923">
    <property type="entry name" value="zf-C3HC4_2"/>
    <property type="match status" value="1"/>
</dbReference>
<accession>A0A2G8LAX0</accession>
<keyword evidence="1" id="KW-0479">Metal-binding</keyword>
<evidence type="ECO:0000256" key="4">
    <source>
        <dbReference type="PROSITE-ProRule" id="PRU00175"/>
    </source>
</evidence>
<evidence type="ECO:0000313" key="7">
    <source>
        <dbReference type="Proteomes" id="UP000230750"/>
    </source>
</evidence>
<protein>
    <recommendedName>
        <fullName evidence="5">RING-type domain-containing protein</fullName>
    </recommendedName>
</protein>
<dbReference type="STRING" id="307972.A0A2G8LAX0"/>
<dbReference type="PROSITE" id="PS00518">
    <property type="entry name" value="ZF_RING_1"/>
    <property type="match status" value="1"/>
</dbReference>
<dbReference type="GO" id="GO:0061630">
    <property type="term" value="F:ubiquitin protein ligase activity"/>
    <property type="evidence" value="ECO:0007669"/>
    <property type="project" value="TreeGrafter"/>
</dbReference>
<dbReference type="PANTHER" id="PTHR46016:SF1">
    <property type="entry name" value="RING-TYPE DOMAIN-CONTAINING PROTEIN"/>
    <property type="match status" value="1"/>
</dbReference>
<dbReference type="InterPro" id="IPR001841">
    <property type="entry name" value="Znf_RING"/>
</dbReference>
<dbReference type="Gene3D" id="3.30.40.10">
    <property type="entry name" value="Zinc/RING finger domain, C3HC4 (zinc finger)"/>
    <property type="match status" value="1"/>
</dbReference>
<comment type="caution">
    <text evidence="6">The sequence shown here is derived from an EMBL/GenBank/DDBJ whole genome shotgun (WGS) entry which is preliminary data.</text>
</comment>
<dbReference type="OrthoDB" id="6270329at2759"/>
<evidence type="ECO:0000256" key="2">
    <source>
        <dbReference type="ARBA" id="ARBA00022771"/>
    </source>
</evidence>
<keyword evidence="3" id="KW-0862">Zinc</keyword>
<gene>
    <name evidence="6" type="ORF">BSL78_05673</name>
</gene>
<evidence type="ECO:0000256" key="3">
    <source>
        <dbReference type="ARBA" id="ARBA00022833"/>
    </source>
</evidence>
<dbReference type="GO" id="GO:0006511">
    <property type="term" value="P:ubiquitin-dependent protein catabolic process"/>
    <property type="evidence" value="ECO:0007669"/>
    <property type="project" value="TreeGrafter"/>
</dbReference>
<reference evidence="6 7" key="1">
    <citation type="journal article" date="2017" name="PLoS Biol.">
        <title>The sea cucumber genome provides insights into morphological evolution and visceral regeneration.</title>
        <authorList>
            <person name="Zhang X."/>
            <person name="Sun L."/>
            <person name="Yuan J."/>
            <person name="Sun Y."/>
            <person name="Gao Y."/>
            <person name="Zhang L."/>
            <person name="Li S."/>
            <person name="Dai H."/>
            <person name="Hamel J.F."/>
            <person name="Liu C."/>
            <person name="Yu Y."/>
            <person name="Liu S."/>
            <person name="Lin W."/>
            <person name="Guo K."/>
            <person name="Jin S."/>
            <person name="Xu P."/>
            <person name="Storey K.B."/>
            <person name="Huan P."/>
            <person name="Zhang T."/>
            <person name="Zhou Y."/>
            <person name="Zhang J."/>
            <person name="Lin C."/>
            <person name="Li X."/>
            <person name="Xing L."/>
            <person name="Huo D."/>
            <person name="Sun M."/>
            <person name="Wang L."/>
            <person name="Mercier A."/>
            <person name="Li F."/>
            <person name="Yang H."/>
            <person name="Xiang J."/>
        </authorList>
    </citation>
    <scope>NUCLEOTIDE SEQUENCE [LARGE SCALE GENOMIC DNA]</scope>
    <source>
        <strain evidence="6">Shaxun</strain>
        <tissue evidence="6">Muscle</tissue>
    </source>
</reference>
<dbReference type="GO" id="GO:0008270">
    <property type="term" value="F:zinc ion binding"/>
    <property type="evidence" value="ECO:0007669"/>
    <property type="project" value="UniProtKB-KW"/>
</dbReference>
<dbReference type="InterPro" id="IPR017907">
    <property type="entry name" value="Znf_RING_CS"/>
</dbReference>
<dbReference type="Proteomes" id="UP000230750">
    <property type="component" value="Unassembled WGS sequence"/>
</dbReference>
<evidence type="ECO:0000259" key="5">
    <source>
        <dbReference type="PROSITE" id="PS50089"/>
    </source>
</evidence>
<dbReference type="PANTHER" id="PTHR46016">
    <property type="entry name" value="ZINC FINGER, RING/FYVE/PHD-TYPE"/>
    <property type="match status" value="1"/>
</dbReference>
<dbReference type="EMBL" id="MRZV01000143">
    <property type="protein sequence ID" value="PIK57407.1"/>
    <property type="molecule type" value="Genomic_DNA"/>
</dbReference>
<evidence type="ECO:0000256" key="1">
    <source>
        <dbReference type="ARBA" id="ARBA00022723"/>
    </source>
</evidence>
<evidence type="ECO:0000313" key="6">
    <source>
        <dbReference type="EMBL" id="PIK57407.1"/>
    </source>
</evidence>
<dbReference type="GO" id="GO:0000209">
    <property type="term" value="P:protein polyubiquitination"/>
    <property type="evidence" value="ECO:0007669"/>
    <property type="project" value="TreeGrafter"/>
</dbReference>
<sequence length="156" mass="17238">MASPENREDEFNCPICLDLFLKPTQVSCGHVFCEPCLQPYLPLASPKCPLCRAEFDPKMKMRAKDVDRKMSQTKTNCVGCKKRQHASSCSKVAKTETPKPFASSSSTGSDRNLDCADIIRHCNRDHVGNRAAVVCPYVQSCPGVIQATKAKTSWVI</sequence>